<dbReference type="InterPro" id="IPR023016">
    <property type="entry name" value="HisA/PriA"/>
</dbReference>
<dbReference type="InterPro" id="IPR044524">
    <property type="entry name" value="Isoase_HisA-like"/>
</dbReference>
<keyword evidence="13" id="KW-1185">Reference proteome</keyword>
<evidence type="ECO:0000256" key="9">
    <source>
        <dbReference type="HAMAP-Rule" id="MF_01014"/>
    </source>
</evidence>
<sequence>MLIPALDLIDGNVIRLQQGDFARQTTYADSPLPLVEAYQQAGATWLHLVDLDGARDPAKRQLQLIEQITASTSMAVQIGGGIRSRDDLEQLFDHGVQRVVIGSLAVREPQLVQAWLQEFGSDAIVLALDVNIADDGQAYVATHGWLETSDQTLEALIENYLAFGLRHVLCTDISRDGMLSGANIGLYKQLKTRYPQLVLQASGGIATLDDLRQLQAINCDAAILGKSLLTGAFTLEEALQCWPDA</sequence>
<evidence type="ECO:0000256" key="4">
    <source>
        <dbReference type="ARBA" id="ARBA00009667"/>
    </source>
</evidence>
<proteinExistence type="inferred from homology"/>
<organism evidence="12 13">
    <name type="scientific">Pseudidiomarina salinarum</name>
    <dbReference type="NCBI Taxonomy" id="435908"/>
    <lineage>
        <taxon>Bacteria</taxon>
        <taxon>Pseudomonadati</taxon>
        <taxon>Pseudomonadota</taxon>
        <taxon>Gammaproteobacteria</taxon>
        <taxon>Alteromonadales</taxon>
        <taxon>Idiomarinaceae</taxon>
        <taxon>Pseudidiomarina</taxon>
    </lineage>
</organism>
<dbReference type="Gene3D" id="3.20.20.70">
    <property type="entry name" value="Aldolase class I"/>
    <property type="match status" value="1"/>
</dbReference>
<dbReference type="AlphaFoldDB" id="A0A094L9T5"/>
<evidence type="ECO:0000256" key="6">
    <source>
        <dbReference type="ARBA" id="ARBA00022605"/>
    </source>
</evidence>
<dbReference type="NCBIfam" id="TIGR00007">
    <property type="entry name" value="1-(5-phosphoribosyl)-5-[(5-phosphoribosylamino)methylideneamino]imidazole-4-carboxamide isomerase"/>
    <property type="match status" value="1"/>
</dbReference>
<accession>A0A094L9T5</accession>
<dbReference type="GO" id="GO:0000162">
    <property type="term" value="P:L-tryptophan biosynthetic process"/>
    <property type="evidence" value="ECO:0007669"/>
    <property type="project" value="TreeGrafter"/>
</dbReference>
<dbReference type="EMBL" id="JPER01000001">
    <property type="protein sequence ID" value="KFZ31613.1"/>
    <property type="molecule type" value="Genomic_DNA"/>
</dbReference>
<dbReference type="Pfam" id="PF00977">
    <property type="entry name" value="His_biosynth"/>
    <property type="match status" value="1"/>
</dbReference>
<comment type="caution">
    <text evidence="12">The sequence shown here is derived from an EMBL/GenBank/DDBJ whole genome shotgun (WGS) entry which is preliminary data.</text>
</comment>
<comment type="similarity">
    <text evidence="4 9 10">Belongs to the HisA/HisF family.</text>
</comment>
<dbReference type="RefSeq" id="WP_034773968.1">
    <property type="nucleotide sequence ID" value="NZ_JPER01000001.1"/>
</dbReference>
<dbReference type="InterPro" id="IPR006062">
    <property type="entry name" value="His_biosynth"/>
</dbReference>
<comment type="pathway">
    <text evidence="3 9 11">Amino-acid biosynthesis; L-histidine biosynthesis; L-histidine from 5-phospho-alpha-D-ribose 1-diphosphate: step 4/9.</text>
</comment>
<comment type="catalytic activity">
    <reaction evidence="1 9 11">
        <text>1-(5-phospho-beta-D-ribosyl)-5-[(5-phospho-beta-D-ribosylamino)methylideneamino]imidazole-4-carboxamide = 5-[(5-phospho-1-deoxy-D-ribulos-1-ylimino)methylamino]-1-(5-phospho-beta-D-ribosyl)imidazole-4-carboxamide</text>
        <dbReference type="Rhea" id="RHEA:15469"/>
        <dbReference type="ChEBI" id="CHEBI:58435"/>
        <dbReference type="ChEBI" id="CHEBI:58525"/>
        <dbReference type="EC" id="5.3.1.16"/>
    </reaction>
</comment>
<reference evidence="12 13" key="1">
    <citation type="submission" date="2014-06" db="EMBL/GenBank/DDBJ databases">
        <title>The draft genome sequence of Idiomarina salinarum ISL-52.</title>
        <authorList>
            <person name="Du J."/>
            <person name="Shao Z."/>
        </authorList>
    </citation>
    <scope>NUCLEOTIDE SEQUENCE [LARGE SCALE GENOMIC DNA]</scope>
    <source>
        <strain evidence="12 13">ISL-52</strain>
    </source>
</reference>
<name>A0A094L9T5_9GAMM</name>
<dbReference type="EC" id="5.3.1.16" evidence="9 11"/>
<evidence type="ECO:0000256" key="8">
    <source>
        <dbReference type="ARBA" id="ARBA00023235"/>
    </source>
</evidence>
<dbReference type="GO" id="GO:0005737">
    <property type="term" value="C:cytoplasm"/>
    <property type="evidence" value="ECO:0007669"/>
    <property type="project" value="UniProtKB-SubCell"/>
</dbReference>
<dbReference type="InterPro" id="IPR006063">
    <property type="entry name" value="HisA_bact_arch"/>
</dbReference>
<gene>
    <name evidence="9" type="primary">hisA</name>
    <name evidence="12" type="ORF">IDSA_02620</name>
</gene>
<dbReference type="HAMAP" id="MF_01014">
    <property type="entry name" value="HisA"/>
    <property type="match status" value="1"/>
</dbReference>
<dbReference type="STRING" id="435908.IDSA_02620"/>
<feature type="active site" description="Proton donor" evidence="9">
    <location>
        <position position="129"/>
    </location>
</feature>
<evidence type="ECO:0000313" key="13">
    <source>
        <dbReference type="Proteomes" id="UP000054363"/>
    </source>
</evidence>
<keyword evidence="5 9" id="KW-0963">Cytoplasm</keyword>
<evidence type="ECO:0000256" key="5">
    <source>
        <dbReference type="ARBA" id="ARBA00022490"/>
    </source>
</evidence>
<keyword evidence="6 9" id="KW-0028">Amino-acid biosynthesis</keyword>
<keyword evidence="7 9" id="KW-0368">Histidine biosynthesis</keyword>
<feature type="active site" description="Proton acceptor" evidence="9">
    <location>
        <position position="7"/>
    </location>
</feature>
<evidence type="ECO:0000256" key="2">
    <source>
        <dbReference type="ARBA" id="ARBA00004496"/>
    </source>
</evidence>
<comment type="subcellular location">
    <subcellularLocation>
        <location evidence="2 9 11">Cytoplasm</location>
    </subcellularLocation>
</comment>
<evidence type="ECO:0000256" key="7">
    <source>
        <dbReference type="ARBA" id="ARBA00023102"/>
    </source>
</evidence>
<protein>
    <recommendedName>
        <fullName evidence="9 11">1-(5-phosphoribosyl)-5-[(5-phosphoribosylamino)methylideneamino] imidazole-4-carboxamide isomerase</fullName>
        <ecNumber evidence="9 11">5.3.1.16</ecNumber>
    </recommendedName>
    <alternativeName>
        <fullName evidence="9">Phosphoribosylformimino-5-aminoimidazole carboxamide ribotide isomerase</fullName>
    </alternativeName>
</protein>
<dbReference type="UniPathway" id="UPA00031">
    <property type="reaction ID" value="UER00009"/>
</dbReference>
<dbReference type="SUPFAM" id="SSF51366">
    <property type="entry name" value="Ribulose-phoshate binding barrel"/>
    <property type="match status" value="1"/>
</dbReference>
<dbReference type="CDD" id="cd04732">
    <property type="entry name" value="HisA"/>
    <property type="match status" value="1"/>
</dbReference>
<dbReference type="GO" id="GO:0003949">
    <property type="term" value="F:1-(5-phosphoribosyl)-5-[(5-phosphoribosylamino)methylideneamino]imidazole-4-carboxamide isomerase activity"/>
    <property type="evidence" value="ECO:0007669"/>
    <property type="project" value="UniProtKB-UniRule"/>
</dbReference>
<dbReference type="PANTHER" id="PTHR43090:SF2">
    <property type="entry name" value="1-(5-PHOSPHORIBOSYL)-5-[(5-PHOSPHORIBOSYLAMINO)METHYLIDENEAMINO] IMIDAZOLE-4-CARBOXAMIDE ISOMERASE"/>
    <property type="match status" value="1"/>
</dbReference>
<dbReference type="GO" id="GO:0000105">
    <property type="term" value="P:L-histidine biosynthetic process"/>
    <property type="evidence" value="ECO:0007669"/>
    <property type="project" value="UniProtKB-UniRule"/>
</dbReference>
<evidence type="ECO:0000313" key="12">
    <source>
        <dbReference type="EMBL" id="KFZ31613.1"/>
    </source>
</evidence>
<evidence type="ECO:0000256" key="11">
    <source>
        <dbReference type="RuleBase" id="RU003658"/>
    </source>
</evidence>
<dbReference type="InterPro" id="IPR011060">
    <property type="entry name" value="RibuloseP-bd_barrel"/>
</dbReference>
<dbReference type="Proteomes" id="UP000054363">
    <property type="component" value="Unassembled WGS sequence"/>
</dbReference>
<dbReference type="eggNOG" id="COG0106">
    <property type="taxonomic scope" value="Bacteria"/>
</dbReference>
<evidence type="ECO:0000256" key="10">
    <source>
        <dbReference type="RuleBase" id="RU003657"/>
    </source>
</evidence>
<dbReference type="OrthoDB" id="9807749at2"/>
<dbReference type="FunFam" id="3.20.20.70:FF:000009">
    <property type="entry name" value="1-(5-phosphoribosyl)-5-[(5-phosphoribosylamino)methylideneamino] imidazole-4-carboxamide isomerase"/>
    <property type="match status" value="1"/>
</dbReference>
<dbReference type="PANTHER" id="PTHR43090">
    <property type="entry name" value="1-(5-PHOSPHORIBOSYL)-5-[(5-PHOSPHORIBOSYLAMINO)METHYLIDENEAMINO] IMIDAZOLE-4-CARBOXAMIDE ISOMERASE"/>
    <property type="match status" value="1"/>
</dbReference>
<keyword evidence="8 9" id="KW-0413">Isomerase</keyword>
<evidence type="ECO:0000256" key="3">
    <source>
        <dbReference type="ARBA" id="ARBA00005133"/>
    </source>
</evidence>
<dbReference type="InterPro" id="IPR013785">
    <property type="entry name" value="Aldolase_TIM"/>
</dbReference>
<evidence type="ECO:0000256" key="1">
    <source>
        <dbReference type="ARBA" id="ARBA00000901"/>
    </source>
</evidence>